<dbReference type="SMART" id="SM00174">
    <property type="entry name" value="RHO"/>
    <property type="match status" value="1"/>
</dbReference>
<dbReference type="PROSITE" id="PS51420">
    <property type="entry name" value="RHO"/>
    <property type="match status" value="1"/>
</dbReference>
<sequence length="223" mass="24929">MESTREHNFLIKLVLVGSSGVGKTCLIQRYNGDPYNPDILPSISGDWLVRKIEVGGKRVKLRIWDTSGVERLRPLTTSYYRYSNGVFLVYDVASEGSFNDIQSYWSQSVNQHAPEKATKILVGNKSDLIERRVVSTKRGEELADKLGIPFFEVSAKNNLELGKAFHTMTLLITKTLMNDNEPGDSQSGVVVDPKANSKSPYLRNLAGLFARSRDQSNRASMLN</sequence>
<keyword evidence="4" id="KW-0342">GTP-binding</keyword>
<dbReference type="GeneID" id="36594065"/>
<dbReference type="SMART" id="SM00175">
    <property type="entry name" value="RAB"/>
    <property type="match status" value="1"/>
</dbReference>
<gene>
    <name evidence="6" type="ORF">K444DRAFT_655088</name>
</gene>
<dbReference type="OrthoDB" id="9989112at2759"/>
<dbReference type="GO" id="GO:0005525">
    <property type="term" value="F:GTP binding"/>
    <property type="evidence" value="ECO:0007669"/>
    <property type="project" value="UniProtKB-KW"/>
</dbReference>
<evidence type="ECO:0000313" key="7">
    <source>
        <dbReference type="Proteomes" id="UP000235371"/>
    </source>
</evidence>
<dbReference type="PRINTS" id="PR00449">
    <property type="entry name" value="RASTRNSFRMNG"/>
</dbReference>
<dbReference type="GO" id="GO:0005886">
    <property type="term" value="C:plasma membrane"/>
    <property type="evidence" value="ECO:0007669"/>
    <property type="project" value="UniProtKB-SubCell"/>
</dbReference>
<evidence type="ECO:0000256" key="5">
    <source>
        <dbReference type="ARBA" id="ARBA00023288"/>
    </source>
</evidence>
<comment type="similarity">
    <text evidence="2">Belongs to the small GTPase superfamily. Rab family.</text>
</comment>
<dbReference type="NCBIfam" id="TIGR00231">
    <property type="entry name" value="small_GTP"/>
    <property type="match status" value="1"/>
</dbReference>
<evidence type="ECO:0000313" key="6">
    <source>
        <dbReference type="EMBL" id="PMD54811.1"/>
    </source>
</evidence>
<dbReference type="InterPro" id="IPR027417">
    <property type="entry name" value="P-loop_NTPase"/>
</dbReference>
<protein>
    <submittedName>
        <fullName evidence="6">Rab GTPase SrgA</fullName>
    </submittedName>
</protein>
<dbReference type="Proteomes" id="UP000235371">
    <property type="component" value="Unassembled WGS sequence"/>
</dbReference>
<dbReference type="InParanoid" id="A0A2J6SVK9"/>
<keyword evidence="5" id="KW-0449">Lipoprotein</keyword>
<accession>A0A2J6SVK9</accession>
<dbReference type="InterPro" id="IPR001806">
    <property type="entry name" value="Small_GTPase"/>
</dbReference>
<dbReference type="SMART" id="SM00173">
    <property type="entry name" value="RAS"/>
    <property type="match status" value="1"/>
</dbReference>
<comment type="subcellular location">
    <subcellularLocation>
        <location evidence="1">Cell membrane</location>
        <topology evidence="1">Lipid-anchor</topology>
        <orientation evidence="1">Cytoplasmic side</orientation>
    </subcellularLocation>
</comment>
<dbReference type="Gene3D" id="3.40.50.300">
    <property type="entry name" value="P-loop containing nucleotide triphosphate hydrolases"/>
    <property type="match status" value="1"/>
</dbReference>
<keyword evidence="3" id="KW-0547">Nucleotide-binding</keyword>
<dbReference type="FunFam" id="3.40.50.300:FF:001447">
    <property type="entry name" value="Ras-related protein Rab-1B"/>
    <property type="match status" value="1"/>
</dbReference>
<dbReference type="SMART" id="SM00176">
    <property type="entry name" value="RAN"/>
    <property type="match status" value="1"/>
</dbReference>
<evidence type="ECO:0000256" key="4">
    <source>
        <dbReference type="ARBA" id="ARBA00023134"/>
    </source>
</evidence>
<dbReference type="AlphaFoldDB" id="A0A2J6SVK9"/>
<dbReference type="PROSITE" id="PS51421">
    <property type="entry name" value="RAS"/>
    <property type="match status" value="1"/>
</dbReference>
<dbReference type="STRING" id="1095630.A0A2J6SVK9"/>
<dbReference type="Pfam" id="PF00071">
    <property type="entry name" value="Ras"/>
    <property type="match status" value="1"/>
</dbReference>
<dbReference type="EMBL" id="KZ613856">
    <property type="protein sequence ID" value="PMD54811.1"/>
    <property type="molecule type" value="Genomic_DNA"/>
</dbReference>
<evidence type="ECO:0000256" key="2">
    <source>
        <dbReference type="ARBA" id="ARBA00006270"/>
    </source>
</evidence>
<dbReference type="PANTHER" id="PTHR47980">
    <property type="entry name" value="LD44762P"/>
    <property type="match status" value="1"/>
</dbReference>
<dbReference type="RefSeq" id="XP_024731715.1">
    <property type="nucleotide sequence ID" value="XM_024885988.1"/>
</dbReference>
<dbReference type="GO" id="GO:0003924">
    <property type="term" value="F:GTPase activity"/>
    <property type="evidence" value="ECO:0007669"/>
    <property type="project" value="InterPro"/>
</dbReference>
<name>A0A2J6SVK9_9HELO</name>
<dbReference type="PROSITE" id="PS51419">
    <property type="entry name" value="RAB"/>
    <property type="match status" value="1"/>
</dbReference>
<keyword evidence="7" id="KW-1185">Reference proteome</keyword>
<evidence type="ECO:0000256" key="1">
    <source>
        <dbReference type="ARBA" id="ARBA00004342"/>
    </source>
</evidence>
<organism evidence="6 7">
    <name type="scientific">Hyaloscypha bicolor E</name>
    <dbReference type="NCBI Taxonomy" id="1095630"/>
    <lineage>
        <taxon>Eukaryota</taxon>
        <taxon>Fungi</taxon>
        <taxon>Dikarya</taxon>
        <taxon>Ascomycota</taxon>
        <taxon>Pezizomycotina</taxon>
        <taxon>Leotiomycetes</taxon>
        <taxon>Helotiales</taxon>
        <taxon>Hyaloscyphaceae</taxon>
        <taxon>Hyaloscypha</taxon>
        <taxon>Hyaloscypha bicolor</taxon>
    </lineage>
</organism>
<dbReference type="SUPFAM" id="SSF52540">
    <property type="entry name" value="P-loop containing nucleoside triphosphate hydrolases"/>
    <property type="match status" value="1"/>
</dbReference>
<dbReference type="InterPro" id="IPR005225">
    <property type="entry name" value="Small_GTP-bd"/>
</dbReference>
<reference evidence="6 7" key="1">
    <citation type="submission" date="2016-04" db="EMBL/GenBank/DDBJ databases">
        <title>A degradative enzymes factory behind the ericoid mycorrhizal symbiosis.</title>
        <authorList>
            <consortium name="DOE Joint Genome Institute"/>
            <person name="Martino E."/>
            <person name="Morin E."/>
            <person name="Grelet G."/>
            <person name="Kuo A."/>
            <person name="Kohler A."/>
            <person name="Daghino S."/>
            <person name="Barry K."/>
            <person name="Choi C."/>
            <person name="Cichocki N."/>
            <person name="Clum A."/>
            <person name="Copeland A."/>
            <person name="Hainaut M."/>
            <person name="Haridas S."/>
            <person name="Labutti K."/>
            <person name="Lindquist E."/>
            <person name="Lipzen A."/>
            <person name="Khouja H.-R."/>
            <person name="Murat C."/>
            <person name="Ohm R."/>
            <person name="Olson A."/>
            <person name="Spatafora J."/>
            <person name="Veneault-Fourrey C."/>
            <person name="Henrissat B."/>
            <person name="Grigoriev I."/>
            <person name="Martin F."/>
            <person name="Perotto S."/>
        </authorList>
    </citation>
    <scope>NUCLEOTIDE SEQUENCE [LARGE SCALE GENOMIC DNA]</scope>
    <source>
        <strain evidence="6 7">E</strain>
    </source>
</reference>
<proteinExistence type="inferred from homology"/>
<dbReference type="InterPro" id="IPR050305">
    <property type="entry name" value="Small_GTPase_Rab"/>
</dbReference>
<evidence type="ECO:0000256" key="3">
    <source>
        <dbReference type="ARBA" id="ARBA00022741"/>
    </source>
</evidence>